<dbReference type="AlphaFoldDB" id="A0A4R3J8F8"/>
<proteinExistence type="predicted"/>
<evidence type="ECO:0000313" key="5">
    <source>
        <dbReference type="EMBL" id="TCS62239.1"/>
    </source>
</evidence>
<dbReference type="InterPro" id="IPR023186">
    <property type="entry name" value="IUNH"/>
</dbReference>
<reference evidence="4 7" key="1">
    <citation type="journal article" date="2018" name="Int. J. Syst. Evol. Microbiol.">
        <title>Draft Genome Sequence of Faecalimonas umbilicata JCM 30896T, an Acetate-Producing Bacterium Isolated from Human Feces.</title>
        <authorList>
            <person name="Sakamoto M."/>
            <person name="Ikeyama N."/>
            <person name="Yuki M."/>
            <person name="Ohkuma M."/>
        </authorList>
    </citation>
    <scope>NUCLEOTIDE SEQUENCE [LARGE SCALE GENOMIC DNA]</scope>
    <source>
        <strain evidence="4 7">EGH7</strain>
    </source>
</reference>
<evidence type="ECO:0000256" key="1">
    <source>
        <dbReference type="ARBA" id="ARBA00022801"/>
    </source>
</evidence>
<dbReference type="GO" id="GO:0005829">
    <property type="term" value="C:cytosol"/>
    <property type="evidence" value="ECO:0007669"/>
    <property type="project" value="TreeGrafter"/>
</dbReference>
<comment type="caution">
    <text evidence="5">The sequence shown here is derived from an EMBL/GenBank/DDBJ whole genome shotgun (WGS) entry which is preliminary data.</text>
</comment>
<name>A0A4R3J8F8_9FIRM</name>
<dbReference type="Proteomes" id="UP000294613">
    <property type="component" value="Unassembled WGS sequence"/>
</dbReference>
<dbReference type="Gene3D" id="3.90.245.10">
    <property type="entry name" value="Ribonucleoside hydrolase-like"/>
    <property type="match status" value="1"/>
</dbReference>
<keyword evidence="1" id="KW-0378">Hydrolase</keyword>
<dbReference type="InterPro" id="IPR001910">
    <property type="entry name" value="Inosine/uridine_hydrolase_dom"/>
</dbReference>
<evidence type="ECO:0000313" key="4">
    <source>
        <dbReference type="EMBL" id="GBU06473.1"/>
    </source>
</evidence>
<dbReference type="Proteomes" id="UP000702954">
    <property type="component" value="Unassembled WGS sequence"/>
</dbReference>
<dbReference type="RefSeq" id="WP_016440683.1">
    <property type="nucleotide sequence ID" value="NZ_BHEO01000008.1"/>
</dbReference>
<accession>A0A4R3J8F8</accession>
<dbReference type="SUPFAM" id="SSF53590">
    <property type="entry name" value="Nucleoside hydrolase"/>
    <property type="match status" value="1"/>
</dbReference>
<organism evidence="5 6">
    <name type="scientific">Faecalimonas umbilicata</name>
    <dbReference type="NCBI Taxonomy" id="1912855"/>
    <lineage>
        <taxon>Bacteria</taxon>
        <taxon>Bacillati</taxon>
        <taxon>Bacillota</taxon>
        <taxon>Clostridia</taxon>
        <taxon>Lachnospirales</taxon>
        <taxon>Lachnospiraceae</taxon>
        <taxon>Faecalimonas</taxon>
    </lineage>
</organism>
<dbReference type="PANTHER" id="PTHR12304:SF4">
    <property type="entry name" value="URIDINE NUCLEOSIDASE"/>
    <property type="match status" value="1"/>
</dbReference>
<dbReference type="CDD" id="cd02650">
    <property type="entry name" value="nuc_hydro_CaPnhB"/>
    <property type="match status" value="1"/>
</dbReference>
<dbReference type="EMBL" id="BHEO01000008">
    <property type="protein sequence ID" value="GBU06473.1"/>
    <property type="molecule type" value="Genomic_DNA"/>
</dbReference>
<dbReference type="PANTHER" id="PTHR12304">
    <property type="entry name" value="INOSINE-URIDINE PREFERRING NUCLEOSIDE HYDROLASE"/>
    <property type="match status" value="1"/>
</dbReference>
<keyword evidence="2" id="KW-0326">Glycosidase</keyword>
<dbReference type="GO" id="GO:0008477">
    <property type="term" value="F:purine nucleosidase activity"/>
    <property type="evidence" value="ECO:0007669"/>
    <property type="project" value="TreeGrafter"/>
</dbReference>
<dbReference type="Pfam" id="PF01156">
    <property type="entry name" value="IU_nuc_hydro"/>
    <property type="match status" value="1"/>
</dbReference>
<feature type="domain" description="Inosine/uridine-preferring nucleoside hydrolase" evidence="3">
    <location>
        <begin position="5"/>
        <end position="306"/>
    </location>
</feature>
<gene>
    <name evidence="5" type="ORF">EDD74_1336</name>
    <name evidence="4" type="ORF">FAEUMB_30140</name>
</gene>
<keyword evidence="7" id="KW-1185">Reference proteome</keyword>
<evidence type="ECO:0000256" key="2">
    <source>
        <dbReference type="ARBA" id="ARBA00023295"/>
    </source>
</evidence>
<evidence type="ECO:0000259" key="3">
    <source>
        <dbReference type="Pfam" id="PF01156"/>
    </source>
</evidence>
<reference evidence="5 6" key="2">
    <citation type="submission" date="2019-03" db="EMBL/GenBank/DDBJ databases">
        <title>Genomic Encyclopedia of Type Strains, Phase IV (KMG-IV): sequencing the most valuable type-strain genomes for metagenomic binning, comparative biology and taxonomic classification.</title>
        <authorList>
            <person name="Goeker M."/>
        </authorList>
    </citation>
    <scope>NUCLEOTIDE SEQUENCE [LARGE SCALE GENOMIC DNA]</scope>
    <source>
        <strain evidence="5 6">DSM 103426</strain>
    </source>
</reference>
<dbReference type="EMBL" id="SLZV01000033">
    <property type="protein sequence ID" value="TCS62239.1"/>
    <property type="molecule type" value="Genomic_DNA"/>
</dbReference>
<evidence type="ECO:0000313" key="6">
    <source>
        <dbReference type="Proteomes" id="UP000294613"/>
    </source>
</evidence>
<evidence type="ECO:0000313" key="7">
    <source>
        <dbReference type="Proteomes" id="UP000702954"/>
    </source>
</evidence>
<sequence>MVKMLIDVDTGVDDSIALLYALNHPEVEIVGITTGCGNVDAVQAAENTVRIIELSNTKKEIPVVVGANQPLNGTWEGPVAWIHGENGVGNVLLEKGNFSYRTDIKAEDFLYEMLQKYPQELTIVTLGRLTNIAMMVQKYPESTKLVKNLVMMGGTVNAPGNVSPVAEANIAGDPEACDQVFLTGMDITVVGLDVTLKTRLRKKHVEQMETYCSERCKPAVQYMKKALEYYMNGSRVQNYTPDNCPLHDPLAMVAAVVPSIVKIQKRKARVECSGTYCRGMIVTDLREKPIEAEYISFALEVDAERAINELMSVFWRE</sequence>
<protein>
    <submittedName>
        <fullName evidence="4">Inosine-uridine nucleoside N-ribohydrolase</fullName>
    </submittedName>
    <submittedName>
        <fullName evidence="5">Purine nucleosidase</fullName>
    </submittedName>
</protein>
<dbReference type="GO" id="GO:0006152">
    <property type="term" value="P:purine nucleoside catabolic process"/>
    <property type="evidence" value="ECO:0007669"/>
    <property type="project" value="TreeGrafter"/>
</dbReference>
<dbReference type="InterPro" id="IPR036452">
    <property type="entry name" value="Ribo_hydro-like"/>
</dbReference>